<accession>E6ZVN6</accession>
<sequence length="273" mass="29378">MAVSVFPRPTRIASAPRQPLWGFQENPTPLAAPGRQRSPAEQTTGRPAAVSTNSSASRTPGPGRSRRKRGSNLFGGFESRPRWCDPDSSTVALTRVSSEEDIDGAIQQAIDEEAIEAAQNNDEVSDDQGERVTVSISPAHAHVSVSHPKAKVSLTISSDALPESQPRGSNRNSVQRRFDITVQLTASDKGGTNSASEANRNPEPDAGQEDESEAEEVDPSSEDRAVVVPQPAAPARRVHSQTEDSFDYPYIPFDSQSDEEQAPVKTATEQHAD</sequence>
<feature type="region of interest" description="Disordered" evidence="1">
    <location>
        <begin position="1"/>
        <end position="273"/>
    </location>
</feature>
<feature type="compositionally biased region" description="Polar residues" evidence="1">
    <location>
        <begin position="182"/>
        <end position="199"/>
    </location>
</feature>
<evidence type="ECO:0000313" key="3">
    <source>
        <dbReference type="Proteomes" id="UP000008867"/>
    </source>
</evidence>
<feature type="compositionally biased region" description="Polar residues" evidence="1">
    <location>
        <begin position="87"/>
        <end position="96"/>
    </location>
</feature>
<proteinExistence type="predicted"/>
<keyword evidence="3" id="KW-1185">Reference proteome</keyword>
<dbReference type="HOGENOM" id="CLU_1020046_0_0_1"/>
<dbReference type="Proteomes" id="UP000008867">
    <property type="component" value="Chromosome 21"/>
</dbReference>
<dbReference type="VEuPathDB" id="FungiDB:sr16702"/>
<dbReference type="AlphaFoldDB" id="E6ZVN6"/>
<feature type="compositionally biased region" description="Polar residues" evidence="1">
    <location>
        <begin position="166"/>
        <end position="175"/>
    </location>
</feature>
<feature type="compositionally biased region" description="Low complexity" evidence="1">
    <location>
        <begin position="54"/>
        <end position="63"/>
    </location>
</feature>
<organism evidence="2 3">
    <name type="scientific">Sporisorium reilianum (strain SRZ2)</name>
    <name type="common">Maize head smut fungus</name>
    <dbReference type="NCBI Taxonomy" id="999809"/>
    <lineage>
        <taxon>Eukaryota</taxon>
        <taxon>Fungi</taxon>
        <taxon>Dikarya</taxon>
        <taxon>Basidiomycota</taxon>
        <taxon>Ustilaginomycotina</taxon>
        <taxon>Ustilaginomycetes</taxon>
        <taxon>Ustilaginales</taxon>
        <taxon>Ustilaginaceae</taxon>
        <taxon>Sporisorium</taxon>
    </lineage>
</organism>
<feature type="compositionally biased region" description="Acidic residues" evidence="1">
    <location>
        <begin position="206"/>
        <end position="220"/>
    </location>
</feature>
<dbReference type="EMBL" id="FQ311443">
    <property type="protein sequence ID" value="CBQ71354.1"/>
    <property type="molecule type" value="Genomic_DNA"/>
</dbReference>
<evidence type="ECO:0000313" key="2">
    <source>
        <dbReference type="EMBL" id="CBQ71354.1"/>
    </source>
</evidence>
<protein>
    <submittedName>
        <fullName evidence="2">Uncharacterized protein</fullName>
    </submittedName>
</protein>
<feature type="compositionally biased region" description="Polar residues" evidence="1">
    <location>
        <begin position="39"/>
        <end position="53"/>
    </location>
</feature>
<name>E6ZVN6_SPORE</name>
<reference evidence="2 3" key="1">
    <citation type="journal article" date="2010" name="Science">
        <title>Pathogenicity determinants in smut fungi revealed by genome comparison.</title>
        <authorList>
            <person name="Schirawski J."/>
            <person name="Mannhaupt G."/>
            <person name="Muench K."/>
            <person name="Brefort T."/>
            <person name="Schipper K."/>
            <person name="Doehlemann G."/>
            <person name="Di Stasio M."/>
            <person name="Roessel N."/>
            <person name="Mendoza-Mendoza A."/>
            <person name="Pester D."/>
            <person name="Mueller O."/>
            <person name="Winterberg B."/>
            <person name="Meyer E."/>
            <person name="Ghareeb H."/>
            <person name="Wollenberg T."/>
            <person name="Muensterkoetter M."/>
            <person name="Wong P."/>
            <person name="Walter M."/>
            <person name="Stukenbrock E."/>
            <person name="Gueldener U."/>
            <person name="Kahmann R."/>
        </authorList>
    </citation>
    <scope>NUCLEOTIDE SEQUENCE [LARGE SCALE GENOMIC DNA]</scope>
    <source>
        <strain evidence="3">SRZ2</strain>
    </source>
</reference>
<feature type="compositionally biased region" description="Low complexity" evidence="1">
    <location>
        <begin position="226"/>
        <end position="235"/>
    </location>
</feature>
<evidence type="ECO:0000256" key="1">
    <source>
        <dbReference type="SAM" id="MobiDB-lite"/>
    </source>
</evidence>
<gene>
    <name evidence="2" type="ORF">sr16702</name>
</gene>